<organism evidence="1 2">
    <name type="scientific">Weissella viridescens</name>
    <name type="common">Lactobacillus viridescens</name>
    <dbReference type="NCBI Taxonomy" id="1629"/>
    <lineage>
        <taxon>Bacteria</taxon>
        <taxon>Bacillati</taxon>
        <taxon>Bacillota</taxon>
        <taxon>Bacilli</taxon>
        <taxon>Lactobacillales</taxon>
        <taxon>Lactobacillaceae</taxon>
        <taxon>Weissella</taxon>
    </lineage>
</organism>
<name>A0A380P960_WEIVI</name>
<dbReference type="Proteomes" id="UP000254621">
    <property type="component" value="Unassembled WGS sequence"/>
</dbReference>
<reference evidence="1 2" key="1">
    <citation type="submission" date="2018-06" db="EMBL/GenBank/DDBJ databases">
        <authorList>
            <consortium name="Pathogen Informatics"/>
            <person name="Doyle S."/>
        </authorList>
    </citation>
    <scope>NUCLEOTIDE SEQUENCE [LARGE SCALE GENOMIC DNA]</scope>
    <source>
        <strain evidence="1 2">NCTC13645</strain>
    </source>
</reference>
<proteinExistence type="predicted"/>
<dbReference type="RefSeq" id="WP_269079379.1">
    <property type="nucleotide sequence ID" value="NZ_CYXF01000181.1"/>
</dbReference>
<evidence type="ECO:0000313" key="2">
    <source>
        <dbReference type="Proteomes" id="UP000254621"/>
    </source>
</evidence>
<dbReference type="EMBL" id="UHIV01000007">
    <property type="protein sequence ID" value="SUP61387.1"/>
    <property type="molecule type" value="Genomic_DNA"/>
</dbReference>
<sequence length="41" mass="4834">MESLDLDKEAKARGYENWSDLEYDYGKNYANELKQSLESDD</sequence>
<protein>
    <submittedName>
        <fullName evidence="1">Uncharacterized protein</fullName>
    </submittedName>
</protein>
<evidence type="ECO:0000313" key="1">
    <source>
        <dbReference type="EMBL" id="SUP61387.1"/>
    </source>
</evidence>
<gene>
    <name evidence="1" type="ORF">NCTC13645_02542</name>
</gene>
<accession>A0A380P960</accession>
<dbReference type="AlphaFoldDB" id="A0A380P960"/>